<dbReference type="AlphaFoldDB" id="A0A0D2DJJ7"/>
<dbReference type="RefSeq" id="XP_013281644.1">
    <property type="nucleotide sequence ID" value="XM_013426190.1"/>
</dbReference>
<dbReference type="Proteomes" id="UP000053029">
    <property type="component" value="Unassembled WGS sequence"/>
</dbReference>
<dbReference type="VEuPathDB" id="FungiDB:Z517_07669"/>
<sequence length="210" mass="24090">MMIRRRMDWEDYYTLLEDAIIRAAMLQRFADTTHVIVWPSLTGQQLGSRQSSPPLTTDPDCTLYDGYFYVTARNYTWQLQCSNTYDGVILAQTTDTTDLGSCIQECVNYNRQNTPGACLAVTFNGAFATADTVCTQFSDVISVGIASEEGARTRPIILWSAHRAAHRRPVTFLDHSKFNWNHHDKHTDIDNEFSTCEHIICDFHHHDHFY</sequence>
<evidence type="ECO:0000313" key="2">
    <source>
        <dbReference type="Proteomes" id="UP000053029"/>
    </source>
</evidence>
<keyword evidence="2" id="KW-1185">Reference proteome</keyword>
<gene>
    <name evidence="1" type="ORF">Z517_07669</name>
</gene>
<protein>
    <submittedName>
        <fullName evidence="1">Uncharacterized protein</fullName>
    </submittedName>
</protein>
<dbReference type="OrthoDB" id="4157274at2759"/>
<reference evidence="1 2" key="1">
    <citation type="submission" date="2015-01" db="EMBL/GenBank/DDBJ databases">
        <title>The Genome Sequence of Fonsecaea pedrosoi CBS 271.37.</title>
        <authorList>
            <consortium name="The Broad Institute Genomics Platform"/>
            <person name="Cuomo C."/>
            <person name="de Hoog S."/>
            <person name="Gorbushina A."/>
            <person name="Stielow B."/>
            <person name="Teixiera M."/>
            <person name="Abouelleil A."/>
            <person name="Chapman S.B."/>
            <person name="Priest M."/>
            <person name="Young S.K."/>
            <person name="Wortman J."/>
            <person name="Nusbaum C."/>
            <person name="Birren B."/>
        </authorList>
    </citation>
    <scope>NUCLEOTIDE SEQUENCE [LARGE SCALE GENOMIC DNA]</scope>
    <source>
        <strain evidence="1 2">CBS 271.37</strain>
    </source>
</reference>
<organism evidence="1 2">
    <name type="scientific">Fonsecaea pedrosoi CBS 271.37</name>
    <dbReference type="NCBI Taxonomy" id="1442368"/>
    <lineage>
        <taxon>Eukaryota</taxon>
        <taxon>Fungi</taxon>
        <taxon>Dikarya</taxon>
        <taxon>Ascomycota</taxon>
        <taxon>Pezizomycotina</taxon>
        <taxon>Eurotiomycetes</taxon>
        <taxon>Chaetothyriomycetidae</taxon>
        <taxon>Chaetothyriales</taxon>
        <taxon>Herpotrichiellaceae</taxon>
        <taxon>Fonsecaea</taxon>
    </lineage>
</organism>
<dbReference type="HOGENOM" id="CLU_1310159_0_0_1"/>
<proteinExistence type="predicted"/>
<name>A0A0D2DJJ7_9EURO</name>
<dbReference type="EMBL" id="KN846973">
    <property type="protein sequence ID" value="KIW77836.1"/>
    <property type="molecule type" value="Genomic_DNA"/>
</dbReference>
<accession>A0A0D2DJJ7</accession>
<evidence type="ECO:0000313" key="1">
    <source>
        <dbReference type="EMBL" id="KIW77836.1"/>
    </source>
</evidence>
<dbReference type="GeneID" id="25307159"/>